<accession>A0A9E6ZQ08</accession>
<dbReference type="GO" id="GO:0016747">
    <property type="term" value="F:acyltransferase activity, transferring groups other than amino-acyl groups"/>
    <property type="evidence" value="ECO:0007669"/>
    <property type="project" value="InterPro"/>
</dbReference>
<feature type="domain" description="N-acetyltransferase" evidence="3">
    <location>
        <begin position="8"/>
        <end position="158"/>
    </location>
</feature>
<keyword evidence="1" id="KW-0808">Transferase</keyword>
<dbReference type="RefSeq" id="WP_244375649.1">
    <property type="nucleotide sequence ID" value="NZ_CP083239.1"/>
</dbReference>
<proteinExistence type="predicted"/>
<gene>
    <name evidence="4" type="ORF">K9D25_12625</name>
</gene>
<dbReference type="Gene3D" id="3.40.630.30">
    <property type="match status" value="1"/>
</dbReference>
<dbReference type="Proteomes" id="UP000831684">
    <property type="component" value="Chromosome"/>
</dbReference>
<evidence type="ECO:0000313" key="5">
    <source>
        <dbReference type="Proteomes" id="UP000831684"/>
    </source>
</evidence>
<dbReference type="KEGG" id="apol:K9D25_12625"/>
<dbReference type="PROSITE" id="PS51186">
    <property type="entry name" value="GNAT"/>
    <property type="match status" value="1"/>
</dbReference>
<evidence type="ECO:0000313" key="4">
    <source>
        <dbReference type="EMBL" id="UOK69599.1"/>
    </source>
</evidence>
<dbReference type="AlphaFoldDB" id="A0A9E6ZQ08"/>
<dbReference type="SUPFAM" id="SSF55729">
    <property type="entry name" value="Acyl-CoA N-acyltransferases (Nat)"/>
    <property type="match status" value="1"/>
</dbReference>
<evidence type="ECO:0000256" key="1">
    <source>
        <dbReference type="ARBA" id="ARBA00022679"/>
    </source>
</evidence>
<dbReference type="EMBL" id="CP083239">
    <property type="protein sequence ID" value="UOK69599.1"/>
    <property type="molecule type" value="Genomic_DNA"/>
</dbReference>
<dbReference type="Pfam" id="PF13673">
    <property type="entry name" value="Acetyltransf_10"/>
    <property type="match status" value="1"/>
</dbReference>
<reference evidence="4" key="1">
    <citation type="submission" date="2021-09" db="EMBL/GenBank/DDBJ databases">
        <title>Network and meta-omics reveal the key degrader and cooperation patterns in an efficient 1,4-dioxane-degrading microbial community.</title>
        <authorList>
            <person name="Dai C."/>
        </authorList>
    </citation>
    <scope>NUCLEOTIDE SEQUENCE</scope>
    <source>
        <strain evidence="4">ZM13</strain>
    </source>
</reference>
<evidence type="ECO:0000259" key="3">
    <source>
        <dbReference type="PROSITE" id="PS51186"/>
    </source>
</evidence>
<dbReference type="InterPro" id="IPR000182">
    <property type="entry name" value="GNAT_dom"/>
</dbReference>
<protein>
    <submittedName>
        <fullName evidence="4">GNAT family N-acetyltransferase</fullName>
    </submittedName>
</protein>
<keyword evidence="2" id="KW-0012">Acyltransferase</keyword>
<dbReference type="InterPro" id="IPR050832">
    <property type="entry name" value="Bact_Acetyltransf"/>
</dbReference>
<dbReference type="CDD" id="cd04301">
    <property type="entry name" value="NAT_SF"/>
    <property type="match status" value="1"/>
</dbReference>
<name>A0A9E6ZQ08_9HYPH</name>
<dbReference type="PANTHER" id="PTHR43877">
    <property type="entry name" value="AMINOALKYLPHOSPHONATE N-ACETYLTRANSFERASE-RELATED-RELATED"/>
    <property type="match status" value="1"/>
</dbReference>
<sequence length="158" mass="16433">MTAPGSAPLLRPARPGEGGALFEVTRLSVAGLARGHYAAAQIDGWMGARTPAYYEALIAKGGVVVADRGGVVVGFVDAEPGEITRLFLLPDAAGAGLGRRLLEIGLQAARRGHDGPVKVEATVNAEGFYRRHGFRTLGQGFFSHGVGGDPIAIVKMEL</sequence>
<organism evidence="4 5">
    <name type="scientific">Ancylobacter polymorphus</name>
    <dbReference type="NCBI Taxonomy" id="223390"/>
    <lineage>
        <taxon>Bacteria</taxon>
        <taxon>Pseudomonadati</taxon>
        <taxon>Pseudomonadota</taxon>
        <taxon>Alphaproteobacteria</taxon>
        <taxon>Hyphomicrobiales</taxon>
        <taxon>Xanthobacteraceae</taxon>
        <taxon>Ancylobacter</taxon>
    </lineage>
</organism>
<dbReference type="InterPro" id="IPR016181">
    <property type="entry name" value="Acyl_CoA_acyltransferase"/>
</dbReference>
<evidence type="ECO:0000256" key="2">
    <source>
        <dbReference type="ARBA" id="ARBA00023315"/>
    </source>
</evidence>